<dbReference type="RefSeq" id="WP_161837409.1">
    <property type="nucleotide sequence ID" value="NZ_CP048000.1"/>
</dbReference>
<dbReference type="KEGG" id="anr:Ana3638_07140"/>
<dbReference type="InterPro" id="IPR036526">
    <property type="entry name" value="C-N_Hydrolase_sf"/>
</dbReference>
<accession>A0A6P1TJF3</accession>
<sequence length="321" mass="36265">MKVAAIQLDAVFADVSANLKRVSDLVLCAVNDGAELVVLPEFFTSAIGFSPKMPDVALQGKKTHEFLVQLSSQFNVIVGGSYLSFDGYQCYNLFELVFPDGNTFTHKKDLPTQFENCYYTKGDTNHILHTPIGEIGVALCWEMIRYDTVRNLSGKADIILAGSCWWDLPDDALPEREPLRHYNQQLALETPVHFAKLLHIPVIHANHCGKVTAYKFSGVKNNTPIETELQARQMVGATQIISSEGEMISRRTFHEGEGIVTADLTWGKTVNKEAEIDMNKYWIPDLPESYVKAWETINPQGEKYYNSISLPYYHRNYKEYG</sequence>
<feature type="domain" description="CN hydrolase" evidence="2">
    <location>
        <begin position="1"/>
        <end position="266"/>
    </location>
</feature>
<dbReference type="InterPro" id="IPR050345">
    <property type="entry name" value="Aliph_Amidase/BUP"/>
</dbReference>
<evidence type="ECO:0000259" key="2">
    <source>
        <dbReference type="PROSITE" id="PS50263"/>
    </source>
</evidence>
<dbReference type="SUPFAM" id="SSF56317">
    <property type="entry name" value="Carbon-nitrogen hydrolase"/>
    <property type="match status" value="1"/>
</dbReference>
<organism evidence="3 4">
    <name type="scientific">Anaerocolumna sedimenticola</name>
    <dbReference type="NCBI Taxonomy" id="2696063"/>
    <lineage>
        <taxon>Bacteria</taxon>
        <taxon>Bacillati</taxon>
        <taxon>Bacillota</taxon>
        <taxon>Clostridia</taxon>
        <taxon>Lachnospirales</taxon>
        <taxon>Lachnospiraceae</taxon>
        <taxon>Anaerocolumna</taxon>
    </lineage>
</organism>
<dbReference type="AlphaFoldDB" id="A0A6P1TJF3"/>
<name>A0A6P1TJF3_9FIRM</name>
<proteinExistence type="predicted"/>
<dbReference type="Proteomes" id="UP000464314">
    <property type="component" value="Chromosome"/>
</dbReference>
<evidence type="ECO:0000313" key="3">
    <source>
        <dbReference type="EMBL" id="QHQ60573.1"/>
    </source>
</evidence>
<dbReference type="PANTHER" id="PTHR43674:SF16">
    <property type="entry name" value="CARBON-NITROGEN FAMILY, PUTATIVE (AFU_ORTHOLOGUE AFUA_5G02350)-RELATED"/>
    <property type="match status" value="1"/>
</dbReference>
<dbReference type="Pfam" id="PF00795">
    <property type="entry name" value="CN_hydrolase"/>
    <property type="match status" value="1"/>
</dbReference>
<evidence type="ECO:0000256" key="1">
    <source>
        <dbReference type="ARBA" id="ARBA00022801"/>
    </source>
</evidence>
<gene>
    <name evidence="3" type="ORF">Ana3638_07140</name>
</gene>
<keyword evidence="1 3" id="KW-0378">Hydrolase</keyword>
<reference evidence="3 4" key="1">
    <citation type="submission" date="2020-01" db="EMBL/GenBank/DDBJ databases">
        <title>Genome analysis of Anaerocolumna sp. CBA3638.</title>
        <authorList>
            <person name="Kim J."/>
            <person name="Roh S.W."/>
        </authorList>
    </citation>
    <scope>NUCLEOTIDE SEQUENCE [LARGE SCALE GENOMIC DNA]</scope>
    <source>
        <strain evidence="3 4">CBA3638</strain>
    </source>
</reference>
<protein>
    <submittedName>
        <fullName evidence="3">Carbon-nitrogen hydrolase family protein</fullName>
    </submittedName>
</protein>
<dbReference type="PANTHER" id="PTHR43674">
    <property type="entry name" value="NITRILASE C965.09-RELATED"/>
    <property type="match status" value="1"/>
</dbReference>
<dbReference type="Gene3D" id="3.60.110.10">
    <property type="entry name" value="Carbon-nitrogen hydrolase"/>
    <property type="match status" value="1"/>
</dbReference>
<dbReference type="EMBL" id="CP048000">
    <property type="protein sequence ID" value="QHQ60573.1"/>
    <property type="molecule type" value="Genomic_DNA"/>
</dbReference>
<dbReference type="PROSITE" id="PS50263">
    <property type="entry name" value="CN_HYDROLASE"/>
    <property type="match status" value="1"/>
</dbReference>
<evidence type="ECO:0000313" key="4">
    <source>
        <dbReference type="Proteomes" id="UP000464314"/>
    </source>
</evidence>
<keyword evidence="4" id="KW-1185">Reference proteome</keyword>
<dbReference type="CDD" id="cd07197">
    <property type="entry name" value="nitrilase"/>
    <property type="match status" value="1"/>
</dbReference>
<dbReference type="GO" id="GO:0016811">
    <property type="term" value="F:hydrolase activity, acting on carbon-nitrogen (but not peptide) bonds, in linear amides"/>
    <property type="evidence" value="ECO:0007669"/>
    <property type="project" value="TreeGrafter"/>
</dbReference>
<dbReference type="InterPro" id="IPR003010">
    <property type="entry name" value="C-N_Hydrolase"/>
</dbReference>